<dbReference type="RefSeq" id="XP_037166456.1">
    <property type="nucleotide sequence ID" value="XM_037306518.1"/>
</dbReference>
<dbReference type="AlphaFoldDB" id="A0A8H6FYH9"/>
<keyword evidence="5" id="KW-1185">Reference proteome</keyword>
<dbReference type="InterPro" id="IPR033433">
    <property type="entry name" value="GtaA_N"/>
</dbReference>
<feature type="domain" description="Glutaminase A central" evidence="2">
    <location>
        <begin position="693"/>
        <end position="793"/>
    </location>
</feature>
<dbReference type="Pfam" id="PF17168">
    <property type="entry name" value="DUF5127"/>
    <property type="match status" value="1"/>
</dbReference>
<keyword evidence="1" id="KW-0732">Signal</keyword>
<dbReference type="PANTHER" id="PTHR31987:SF12">
    <property type="entry name" value="PUTATIVE (AFU_ORTHOLOGUE AFUA_3G10910)-RELATED"/>
    <property type="match status" value="1"/>
</dbReference>
<feature type="domain" description="Glutaminase A central" evidence="2">
    <location>
        <begin position="361"/>
        <end position="497"/>
    </location>
</feature>
<dbReference type="InterPro" id="IPR052743">
    <property type="entry name" value="Glutaminase_GtaA"/>
</dbReference>
<organism evidence="4 5">
    <name type="scientific">Letharia columbiana</name>
    <dbReference type="NCBI Taxonomy" id="112416"/>
    <lineage>
        <taxon>Eukaryota</taxon>
        <taxon>Fungi</taxon>
        <taxon>Dikarya</taxon>
        <taxon>Ascomycota</taxon>
        <taxon>Pezizomycotina</taxon>
        <taxon>Lecanoromycetes</taxon>
        <taxon>OSLEUM clade</taxon>
        <taxon>Lecanoromycetidae</taxon>
        <taxon>Lecanorales</taxon>
        <taxon>Lecanorineae</taxon>
        <taxon>Parmeliaceae</taxon>
        <taxon>Letharia</taxon>
    </lineage>
</organism>
<feature type="signal peptide" evidence="1">
    <location>
        <begin position="1"/>
        <end position="21"/>
    </location>
</feature>
<evidence type="ECO:0000259" key="3">
    <source>
        <dbReference type="Pfam" id="PF17168"/>
    </source>
</evidence>
<protein>
    <recommendedName>
        <fullName evidence="6">Glutaminase</fullName>
    </recommendedName>
</protein>
<dbReference type="OrthoDB" id="431715at2759"/>
<dbReference type="Proteomes" id="UP000578531">
    <property type="component" value="Unassembled WGS sequence"/>
</dbReference>
<dbReference type="Pfam" id="PF16335">
    <property type="entry name" value="GtaA_6_Hairpin"/>
    <property type="match status" value="3"/>
</dbReference>
<dbReference type="PANTHER" id="PTHR31987">
    <property type="entry name" value="GLUTAMINASE A-RELATED"/>
    <property type="match status" value="1"/>
</dbReference>
<dbReference type="GeneID" id="59286260"/>
<feature type="chain" id="PRO_5034965366" description="Glutaminase" evidence="1">
    <location>
        <begin position="22"/>
        <end position="835"/>
    </location>
</feature>
<feature type="domain" description="Glutaminase A central" evidence="2">
    <location>
        <begin position="539"/>
        <end position="660"/>
    </location>
</feature>
<comment type="caution">
    <text evidence="4">The sequence shown here is derived from an EMBL/GenBank/DDBJ whole genome shotgun (WGS) entry which is preliminary data.</text>
</comment>
<evidence type="ECO:0000259" key="2">
    <source>
        <dbReference type="Pfam" id="PF16335"/>
    </source>
</evidence>
<sequence length="835" mass="92633">MHWLLTTIAAGSALLSLPVGASKLTPPVVPLVVRNPYLSTWLGDVRETPWNKWPMFWTGEEIGFGVLAAVPDSGDVYPLLGRPHDSLLLRKDNGFNVSFCSYLGTTFDASTTNLTYHIPAPRSHKSTKPLEIVISFLSPITPTSTLRQSIPASYMTVYVSGGFNVDIYVDINGQWASGDRGSRIVWDFDQQQLGGDKALKTWKIRRETEQLFSEIRDQAEWGTLHFSAPSDVRHESGTSGLIRPRFARTGTLQNAIDEDFRGIMEEEPVFAFAKSFSLNSSSASSTHSVDSVMFTIAHIQDPVVQFAAERGLTFMRPLWASWFSSVESLLAFHYLDFHDAATLASNYSTQLAKDAYVSGADDYVDIVALTARQVMGATSFAGTPDNPILFLKEISSNGNSQTIDVIFPAFPFFLYTNPRWLAYLLEPIIEHTLSGQYPNKYALHDLGAHFPNMTGHPDGRDEYMPVEECGNILIMGLAIVNSLFYDTDVAAGSHWASLGSQSFDANPTTSAFSLNDLEEREGVFGLDDSWGGSTKGLKQAQKWVTRSYRLWKQWTGYLVEFSLEPDHQLSTDDFAGPLQLQTNLALKGIIGIKAMEGIANVIDNKEDAKNFKNISEAYVSKWEEFGISRDGSHAKLAYDWYGSWTTLYNLYADALLCFHLEGTSLSSSVSTVEHHDHQKPLEPGHDTHNSNSTGFVPQHVYKIQSDWYHAVRQRYGLPLDSRHLYTKTDWEFFAAAVTSKSVRSEILESVAKWLNETSTDRPFTDLHETEGDGGFPGAHFMARPVTGGHFAFLTLGKACGGNAMDGLAFLEDESLLKGADLWNENVVLDLGAGEL</sequence>
<evidence type="ECO:0000313" key="5">
    <source>
        <dbReference type="Proteomes" id="UP000578531"/>
    </source>
</evidence>
<accession>A0A8H6FYH9</accession>
<reference evidence="4 5" key="1">
    <citation type="journal article" date="2020" name="Genomics">
        <title>Complete, high-quality genomes from long-read metagenomic sequencing of two wolf lichen thalli reveals enigmatic genome architecture.</title>
        <authorList>
            <person name="McKenzie S.K."/>
            <person name="Walston R.F."/>
            <person name="Allen J.L."/>
        </authorList>
    </citation>
    <scope>NUCLEOTIDE SEQUENCE [LARGE SCALE GENOMIC DNA]</scope>
    <source>
        <strain evidence="4">WasteWater2</strain>
    </source>
</reference>
<dbReference type="EMBL" id="JACCJC010000015">
    <property type="protein sequence ID" value="KAF6237128.1"/>
    <property type="molecule type" value="Genomic_DNA"/>
</dbReference>
<proteinExistence type="predicted"/>
<name>A0A8H6FYH9_9LECA</name>
<evidence type="ECO:0000256" key="1">
    <source>
        <dbReference type="SAM" id="SignalP"/>
    </source>
</evidence>
<evidence type="ECO:0008006" key="6">
    <source>
        <dbReference type="Google" id="ProtNLM"/>
    </source>
</evidence>
<dbReference type="InterPro" id="IPR032514">
    <property type="entry name" value="GtaA_central"/>
</dbReference>
<feature type="domain" description="Glutaminase A N-terminal" evidence="3">
    <location>
        <begin position="130"/>
        <end position="353"/>
    </location>
</feature>
<evidence type="ECO:0000313" key="4">
    <source>
        <dbReference type="EMBL" id="KAF6237128.1"/>
    </source>
</evidence>
<gene>
    <name evidence="4" type="ORF">HO173_004596</name>
</gene>